<dbReference type="InterPro" id="IPR002589">
    <property type="entry name" value="Macro_dom"/>
</dbReference>
<sequence>MPIIELIQGDITSLEVDAIVNAANSRLAGGGGVDGAIHRAAGPKLAEACKAIYQKQGECPAGNAVITAGYNLKAKHVIHAVGPIWQDGKHDEEQRLTDVYLRCLELAQEHHFESIAFPNISTGVYGFPKKKAATIALSVARDFFTQRTNVQINKLYFVCFDQENYTIYDKLLHSKPSQSPVLLKSDK</sequence>
<dbReference type="EMBL" id="CP123443">
    <property type="protein sequence ID" value="WGK68349.1"/>
    <property type="molecule type" value="Genomic_DNA"/>
</dbReference>
<dbReference type="SUPFAM" id="SSF52949">
    <property type="entry name" value="Macro domain-like"/>
    <property type="match status" value="1"/>
</dbReference>
<dbReference type="Pfam" id="PF01661">
    <property type="entry name" value="Macro"/>
    <property type="match status" value="1"/>
</dbReference>
<gene>
    <name evidence="2" type="ORF">P0082_07620</name>
</gene>
<dbReference type="Proteomes" id="UP001228690">
    <property type="component" value="Chromosome"/>
</dbReference>
<dbReference type="InterPro" id="IPR043472">
    <property type="entry name" value="Macro_dom-like"/>
</dbReference>
<keyword evidence="3" id="KW-1185">Reference proteome</keyword>
<organism evidence="2 3">
    <name type="scientific">Candidatus Haliotispira prima</name>
    <dbReference type="NCBI Taxonomy" id="3034016"/>
    <lineage>
        <taxon>Bacteria</taxon>
        <taxon>Pseudomonadati</taxon>
        <taxon>Spirochaetota</taxon>
        <taxon>Spirochaetia</taxon>
        <taxon>Spirochaetales</taxon>
        <taxon>Spirochaetaceae</taxon>
        <taxon>Candidatus Haliotispira</taxon>
    </lineage>
</organism>
<feature type="domain" description="Macro" evidence="1">
    <location>
        <begin position="1"/>
        <end position="176"/>
    </location>
</feature>
<dbReference type="PANTHER" id="PTHR11106:SF27">
    <property type="entry name" value="MACRO DOMAIN-CONTAINING PROTEIN"/>
    <property type="match status" value="1"/>
</dbReference>
<evidence type="ECO:0000259" key="1">
    <source>
        <dbReference type="PROSITE" id="PS51154"/>
    </source>
</evidence>
<dbReference type="Gene3D" id="3.40.220.10">
    <property type="entry name" value="Leucine Aminopeptidase, subunit E, domain 1"/>
    <property type="match status" value="1"/>
</dbReference>
<protein>
    <submittedName>
        <fullName evidence="2">O-acetyl-ADP-ribose deacetylase</fullName>
    </submittedName>
</protein>
<dbReference type="RefSeq" id="WP_326926525.1">
    <property type="nucleotide sequence ID" value="NZ_CP123443.1"/>
</dbReference>
<dbReference type="PROSITE" id="PS51154">
    <property type="entry name" value="MACRO"/>
    <property type="match status" value="1"/>
</dbReference>
<dbReference type="NCBIfam" id="NF001664">
    <property type="entry name" value="PRK00431.1-6"/>
    <property type="match status" value="1"/>
</dbReference>
<accession>A0ABY8MHN5</accession>
<reference evidence="2 3" key="1">
    <citation type="submission" date="2023-04" db="EMBL/GenBank/DDBJ databases">
        <title>Spirochaete genome identified in red abalone sample constitutes a novel genus.</title>
        <authorList>
            <person name="Sharma S.P."/>
            <person name="Purcell C.M."/>
            <person name="Hyde J.R."/>
            <person name="Severin A.J."/>
        </authorList>
    </citation>
    <scope>NUCLEOTIDE SEQUENCE [LARGE SCALE GENOMIC DNA]</scope>
    <source>
        <strain evidence="2 3">SP-2023</strain>
    </source>
</reference>
<name>A0ABY8MHN5_9SPIO</name>
<dbReference type="CDD" id="cd02908">
    <property type="entry name" value="Macro_OAADPr_deacetylase"/>
    <property type="match status" value="1"/>
</dbReference>
<evidence type="ECO:0000313" key="2">
    <source>
        <dbReference type="EMBL" id="WGK68349.1"/>
    </source>
</evidence>
<proteinExistence type="predicted"/>
<dbReference type="SMART" id="SM00506">
    <property type="entry name" value="A1pp"/>
    <property type="match status" value="1"/>
</dbReference>
<evidence type="ECO:0000313" key="3">
    <source>
        <dbReference type="Proteomes" id="UP001228690"/>
    </source>
</evidence>
<dbReference type="PANTHER" id="PTHR11106">
    <property type="entry name" value="GANGLIOSIDE INDUCED DIFFERENTIATION ASSOCIATED PROTEIN 2-RELATED"/>
    <property type="match status" value="1"/>
</dbReference>